<gene>
    <name evidence="7" type="ORF">ALECFALPRED_003068</name>
</gene>
<feature type="region of interest" description="Disordered" evidence="5">
    <location>
        <begin position="1368"/>
        <end position="1394"/>
    </location>
</feature>
<dbReference type="EC" id="3.4.22.49" evidence="2"/>
<feature type="compositionally biased region" description="Basic and acidic residues" evidence="5">
    <location>
        <begin position="2116"/>
        <end position="2125"/>
    </location>
</feature>
<evidence type="ECO:0000256" key="2">
    <source>
        <dbReference type="ARBA" id="ARBA00012489"/>
    </source>
</evidence>
<comment type="caution">
    <text evidence="7">The sequence shown here is derived from an EMBL/GenBank/DDBJ whole genome shotgun (WGS) entry which is preliminary data.</text>
</comment>
<feature type="domain" description="Peptidase C50" evidence="6">
    <location>
        <begin position="1954"/>
        <end position="2049"/>
    </location>
</feature>
<feature type="region of interest" description="Disordered" evidence="5">
    <location>
        <begin position="2104"/>
        <end position="2125"/>
    </location>
</feature>
<dbReference type="GO" id="GO:0072686">
    <property type="term" value="C:mitotic spindle"/>
    <property type="evidence" value="ECO:0007669"/>
    <property type="project" value="TreeGrafter"/>
</dbReference>
<feature type="compositionally biased region" description="Basic residues" evidence="5">
    <location>
        <begin position="1377"/>
        <end position="1387"/>
    </location>
</feature>
<dbReference type="InterPro" id="IPR030397">
    <property type="entry name" value="SEPARIN_core_dom"/>
</dbReference>
<dbReference type="OrthoDB" id="10255632at2759"/>
<dbReference type="Pfam" id="PF03568">
    <property type="entry name" value="Separin_C"/>
    <property type="match status" value="1"/>
</dbReference>
<evidence type="ECO:0000256" key="3">
    <source>
        <dbReference type="ARBA" id="ARBA00022801"/>
    </source>
</evidence>
<dbReference type="Proteomes" id="UP000664203">
    <property type="component" value="Unassembled WGS sequence"/>
</dbReference>
<dbReference type="GO" id="GO:0005737">
    <property type="term" value="C:cytoplasm"/>
    <property type="evidence" value="ECO:0007669"/>
    <property type="project" value="TreeGrafter"/>
</dbReference>
<feature type="compositionally biased region" description="Polar residues" evidence="5">
    <location>
        <begin position="1504"/>
        <end position="1515"/>
    </location>
</feature>
<comment type="catalytic activity">
    <reaction evidence="1">
        <text>All bonds known to be hydrolyzed by this endopeptidase have arginine in P1 and an acidic residue in P4. P6 is often occupied by an acidic residue or by a hydroxy-amino-acid residue, the phosphorylation of which enhances cleavage.</text>
        <dbReference type="EC" id="3.4.22.49"/>
    </reaction>
</comment>
<feature type="compositionally biased region" description="Low complexity" evidence="5">
    <location>
        <begin position="133"/>
        <end position="143"/>
    </location>
</feature>
<name>A0A8H3EIB4_9LECA</name>
<dbReference type="PANTHER" id="PTHR12792">
    <property type="entry name" value="EXTRA SPINDLE POLES 1-RELATED"/>
    <property type="match status" value="1"/>
</dbReference>
<accession>A0A8H3EIB4</accession>
<evidence type="ECO:0000256" key="1">
    <source>
        <dbReference type="ARBA" id="ARBA00000451"/>
    </source>
</evidence>
<dbReference type="GO" id="GO:0004197">
    <property type="term" value="F:cysteine-type endopeptidase activity"/>
    <property type="evidence" value="ECO:0007669"/>
    <property type="project" value="InterPro"/>
</dbReference>
<feature type="compositionally biased region" description="Basic residues" evidence="5">
    <location>
        <begin position="2105"/>
        <end position="2115"/>
    </location>
</feature>
<dbReference type="GO" id="GO:0006508">
    <property type="term" value="P:proteolysis"/>
    <property type="evidence" value="ECO:0007669"/>
    <property type="project" value="InterPro"/>
</dbReference>
<evidence type="ECO:0000259" key="6">
    <source>
        <dbReference type="PROSITE" id="PS51700"/>
    </source>
</evidence>
<reference evidence="7" key="1">
    <citation type="submission" date="2021-03" db="EMBL/GenBank/DDBJ databases">
        <authorList>
            <person name="Tagirdzhanova G."/>
        </authorList>
    </citation>
    <scope>NUCLEOTIDE SEQUENCE</scope>
</reference>
<dbReference type="GO" id="GO:0044732">
    <property type="term" value="C:mitotic spindle pole body"/>
    <property type="evidence" value="ECO:0007669"/>
    <property type="project" value="TreeGrafter"/>
</dbReference>
<keyword evidence="3" id="KW-0378">Hydrolase</keyword>
<keyword evidence="4" id="KW-0159">Chromosome partition</keyword>
<evidence type="ECO:0000256" key="4">
    <source>
        <dbReference type="ARBA" id="ARBA00022829"/>
    </source>
</evidence>
<feature type="region of interest" description="Disordered" evidence="5">
    <location>
        <begin position="45"/>
        <end position="68"/>
    </location>
</feature>
<dbReference type="GO" id="GO:0051307">
    <property type="term" value="P:meiotic chromosome separation"/>
    <property type="evidence" value="ECO:0007669"/>
    <property type="project" value="TreeGrafter"/>
</dbReference>
<dbReference type="PANTHER" id="PTHR12792:SF0">
    <property type="entry name" value="SEPARIN"/>
    <property type="match status" value="1"/>
</dbReference>
<dbReference type="InterPro" id="IPR005314">
    <property type="entry name" value="Peptidase_C50"/>
</dbReference>
<keyword evidence="8" id="KW-1185">Reference proteome</keyword>
<organism evidence="7 8">
    <name type="scientific">Alectoria fallacina</name>
    <dbReference type="NCBI Taxonomy" id="1903189"/>
    <lineage>
        <taxon>Eukaryota</taxon>
        <taxon>Fungi</taxon>
        <taxon>Dikarya</taxon>
        <taxon>Ascomycota</taxon>
        <taxon>Pezizomycotina</taxon>
        <taxon>Lecanoromycetes</taxon>
        <taxon>OSLEUM clade</taxon>
        <taxon>Lecanoromycetidae</taxon>
        <taxon>Lecanorales</taxon>
        <taxon>Lecanorineae</taxon>
        <taxon>Parmeliaceae</taxon>
        <taxon>Alectoria</taxon>
    </lineage>
</organism>
<dbReference type="GO" id="GO:0005634">
    <property type="term" value="C:nucleus"/>
    <property type="evidence" value="ECO:0007669"/>
    <property type="project" value="InterPro"/>
</dbReference>
<sequence>MTRKELPARAANIQRAVASTTTCTSTTVESLRSFLAPTLSPALQQEKPSANVLPPKGKGSSARSVKATVVRAGKRPPVTILEVPREQSDQIQSQDRLVLATEVVNTTLRSLTEALKDPQARKFTQPKRKPLARSSSSSSFSNELESRSQTPLQPLCVNRMANTPAKRNRSRRSSSTASIMQTMDGLRAQAECARIAFRTLRSFQCQKDSSNALPYLQLESGMSALIGKMLALGFDDIALRELRILKRRLEACKAGPSGLGTTTSAGFWKEGERSDPNTETLAEMLRFRNTNARGQLLALFVTTQLQVLKILALRRDASTIEIALPHLQLSLAHSPANLIRRQLESDEPGSEEKVSRQLESLTQALIALCPTVCSAEDDKSLASSNSLSPDAAFQIQILAFQVRSMWWKISGHESDIAKEIVDPFCRCLATYNRRSKLTKAEKYEIAKKALEIIKECLQTLKGFREDMLFATFQLLADAAQESLHYSQAICWIRKARECAPESALSRIQACCMNCRLAGLQIRILDSDPGDELITLLRGAAISLEGALHGDSAELDELLLAVASLRRSAFSMFQGSHRSSKAKEIRVQSVLIHECSNIVLLCAKFLVRYIGSDTSRVGHDKTTVRRDQRRRLAARFTTPTIESVVAMARLSADSETEIWRCLETGLQDCFRLASIIIDSDTTANGATGEANRTSSSLLAISNAYWYRYLYLKRGTANAKSCRECLLLSIEPIRNRPLYEKLAGSLPLKLEKLGLLCEDMRDYKKAADSYEEALYVELESGLLRTAVGAAAIQSVPDILELDSELLPLSRKLCAYLRAALKATNEGSLQKSFYDVNGLPASERGVLLEQQLVSLLSTMNVQATTPTTCDALNEIGRSLLSTYDQDKFPVRRLRVVVRLLRPLLTIPGAFGNDLIDQLLEEPTEAAMDTHFDMGLLRFQSHLITCRNLLIALRQNIPNIKGLESVISSWSKLVQESFDWGSLQTQVYDIADWLVQLEMLGEYLDMEGLELYRVSALNIMVTVHESELSVQCPAIVSKLSELGLQHVRLGYSGLAGSVLHRAQRYLEASSLIGKVKLRWHLSYAEYALANGNLKTCKESLVRAQELFDNGACVEKPEKMRSKNWSDLSQMTADAFYVHSLLAAAEGQPSKALFFARLCVRNCHRSWAILERSQNRVDGTVRKGPIESENNSLVDGMSELSISTSIENTSTPHSMLSGVAFWTLVPRIVRGLSHLSLLFSYNGIYPEVRYYLQQGQKIAKAVEAASLNSQTTALLGNYLMRSGVADEGVSLLQQAENLVSGLPRDRHYASLQLFLATHHTKQGELKAGECAIGVAELTIQDLMAKSFVDSLVQRHSTTATLAIDMSVLTLQEAQPARPPQSRQRKTIPKRPQSKSVAHCDHSKCLQEEAPAVEVISLHRIRGEIVRGRIYAKISEGGLDAAASLLKETNAHYCDQQDLVLQALLASRVRFRQGLEHFVSDPVFCVIPESTISCPAIKACNSGREDKQNTSRSPPKSRSAVSSRIATGKALARKIKPRSLSLTKDDAKFLRLAQDEISNVFRSATTASPTAIVHEISDVLGKVLMLLSAVSSASPRTCISPGVLLYFLEVGRMLSMTRESLTIQVERSLPNGKDMYDWPKEEDAVEGQESAQVHDKLELSTFQAKYIDIIPQDWNVVSITLSQERDEILISKIRSSQTPFILRLPLNRHYSLDRDEETFGYDQGKAELQDIISLANISTHTAQDFSHKGAKTKWWEGRATLDARLKDLLTNMETIWLGGFKAIFSQTAKSPALLSRFQQSLENILDKHLPSRQKSGRGRQSSRVALDLRVLELFVGLGNPSDSNELDEPLVDLLYFVVDILQFNGERNAYDEVDFDSIVIDIVDALRHYHQADENEQGNESENHTILILDKNVHCFPWESLPCLKNHAVSRLPSLGCLRDRILQQRRNSTRADGRIYASRNKGACILNPGGDLATTQDMFETPLQELSGWECIVQREPTEVEMKACLESNDIFLYFGHGSGGQYIRSRTIKKLDKCAAALLMGCSSGALTEAGEFEPYGTPMSYMHAGCPATLATLWDVTDKDIDRFSQTVLEKWGLFGGRQPVLSSPIKKGARQTGKSKAKMVEKAGKDESKSMSLDQAVARGRDSCILRYLNGAAPVVYGVPVYLC</sequence>
<dbReference type="PROSITE" id="PS51700">
    <property type="entry name" value="SEPARIN"/>
    <property type="match status" value="1"/>
</dbReference>
<protein>
    <recommendedName>
        <fullName evidence="2">separase</fullName>
        <ecNumber evidence="2">3.4.22.49</ecNumber>
    </recommendedName>
</protein>
<evidence type="ECO:0000256" key="5">
    <source>
        <dbReference type="SAM" id="MobiDB-lite"/>
    </source>
</evidence>
<dbReference type="EMBL" id="CAJPDR010000020">
    <property type="protein sequence ID" value="CAF9907114.1"/>
    <property type="molecule type" value="Genomic_DNA"/>
</dbReference>
<evidence type="ECO:0000313" key="7">
    <source>
        <dbReference type="EMBL" id="CAF9907114.1"/>
    </source>
</evidence>
<feature type="region of interest" description="Disordered" evidence="5">
    <location>
        <begin position="117"/>
        <end position="155"/>
    </location>
</feature>
<feature type="region of interest" description="Disordered" evidence="5">
    <location>
        <begin position="1496"/>
        <end position="1515"/>
    </location>
</feature>
<proteinExistence type="predicted"/>
<evidence type="ECO:0000313" key="8">
    <source>
        <dbReference type="Proteomes" id="UP000664203"/>
    </source>
</evidence>